<evidence type="ECO:0000313" key="5">
    <source>
        <dbReference type="Proteomes" id="UP000346198"/>
    </source>
</evidence>
<dbReference type="SUPFAM" id="SSF55120">
    <property type="entry name" value="Pseudouridine synthase"/>
    <property type="match status" value="1"/>
</dbReference>
<name>A0A6C2USU4_9BACT</name>
<dbReference type="GO" id="GO:0009982">
    <property type="term" value="F:pseudouridine synthase activity"/>
    <property type="evidence" value="ECO:0007669"/>
    <property type="project" value="InterPro"/>
</dbReference>
<protein>
    <submittedName>
        <fullName evidence="4">tRNA pseudouridine synthase C</fullName>
    </submittedName>
</protein>
<reference evidence="4 5" key="1">
    <citation type="submission" date="2019-04" db="EMBL/GenBank/DDBJ databases">
        <authorList>
            <person name="Van Vliet M D."/>
        </authorList>
    </citation>
    <scope>NUCLEOTIDE SEQUENCE [LARGE SCALE GENOMIC DNA]</scope>
    <source>
        <strain evidence="4 5">F21</strain>
    </source>
</reference>
<dbReference type="Pfam" id="PF00849">
    <property type="entry name" value="PseudoU_synth_2"/>
    <property type="match status" value="1"/>
</dbReference>
<evidence type="ECO:0000259" key="3">
    <source>
        <dbReference type="Pfam" id="PF00849"/>
    </source>
</evidence>
<dbReference type="EMBL" id="CAAHFH010000003">
    <property type="protein sequence ID" value="VGO23338.1"/>
    <property type="molecule type" value="Genomic_DNA"/>
</dbReference>
<sequence>MQNKKPFKQPSKKYHPKGLEILYEDWDILVVNKTNGLLTVSTETERQKTAQYLLNEYVRKGNSKSSARVYVVHRLDRDTSGVLVFAKSEKVKRFFQREWTNFTKIYYAVVCGTLKEKSGKITSYLVENSAQKMYSVSDPEKGKLAQTLYKVLKESAKYSLLEVRLLTGRKNQIRVHMADQGCPVAGDTKYGRQRNSAKRLCLHATSLSIVHPFSKEPMTFETEMPAYFNTLMK</sequence>
<keyword evidence="2" id="KW-0413">Isomerase</keyword>
<evidence type="ECO:0000256" key="2">
    <source>
        <dbReference type="ARBA" id="ARBA00023235"/>
    </source>
</evidence>
<organism evidence="4 5">
    <name type="scientific">Pontiella sulfatireligans</name>
    <dbReference type="NCBI Taxonomy" id="2750658"/>
    <lineage>
        <taxon>Bacteria</taxon>
        <taxon>Pseudomonadati</taxon>
        <taxon>Kiritimatiellota</taxon>
        <taxon>Kiritimatiellia</taxon>
        <taxon>Kiritimatiellales</taxon>
        <taxon>Pontiellaceae</taxon>
        <taxon>Pontiella</taxon>
    </lineage>
</organism>
<dbReference type="GO" id="GO:0000455">
    <property type="term" value="P:enzyme-directed rRNA pseudouridine synthesis"/>
    <property type="evidence" value="ECO:0007669"/>
    <property type="project" value="TreeGrafter"/>
</dbReference>
<dbReference type="GO" id="GO:0003723">
    <property type="term" value="F:RNA binding"/>
    <property type="evidence" value="ECO:0007669"/>
    <property type="project" value="InterPro"/>
</dbReference>
<feature type="domain" description="Pseudouridine synthase RsuA/RluA-like" evidence="3">
    <location>
        <begin position="27"/>
        <end position="178"/>
    </location>
</feature>
<dbReference type="PROSITE" id="PS01129">
    <property type="entry name" value="PSI_RLU"/>
    <property type="match status" value="1"/>
</dbReference>
<dbReference type="RefSeq" id="WP_136065579.1">
    <property type="nucleotide sequence ID" value="NZ_CAAHFH010000003.1"/>
</dbReference>
<dbReference type="InterPro" id="IPR006224">
    <property type="entry name" value="PsdUridine_synth_RluA-like_CS"/>
</dbReference>
<dbReference type="InterPro" id="IPR050188">
    <property type="entry name" value="RluA_PseudoU_synthase"/>
</dbReference>
<dbReference type="AlphaFoldDB" id="A0A6C2USU4"/>
<dbReference type="PANTHER" id="PTHR21600:SF44">
    <property type="entry name" value="RIBOSOMAL LARGE SUBUNIT PSEUDOURIDINE SYNTHASE D"/>
    <property type="match status" value="1"/>
</dbReference>
<evidence type="ECO:0000256" key="1">
    <source>
        <dbReference type="ARBA" id="ARBA00010876"/>
    </source>
</evidence>
<dbReference type="GO" id="GO:0140098">
    <property type="term" value="F:catalytic activity, acting on RNA"/>
    <property type="evidence" value="ECO:0007669"/>
    <property type="project" value="UniProtKB-ARBA"/>
</dbReference>
<proteinExistence type="inferred from homology"/>
<dbReference type="Proteomes" id="UP000346198">
    <property type="component" value="Unassembled WGS sequence"/>
</dbReference>
<dbReference type="InterPro" id="IPR006145">
    <property type="entry name" value="PsdUridine_synth_RsuA/RluA"/>
</dbReference>
<dbReference type="InterPro" id="IPR020103">
    <property type="entry name" value="PsdUridine_synth_cat_dom_sf"/>
</dbReference>
<gene>
    <name evidence="4" type="primary">truC</name>
    <name evidence="4" type="ORF">SCARR_05445</name>
</gene>
<keyword evidence="5" id="KW-1185">Reference proteome</keyword>
<evidence type="ECO:0000313" key="4">
    <source>
        <dbReference type="EMBL" id="VGO23338.1"/>
    </source>
</evidence>
<dbReference type="CDD" id="cd02869">
    <property type="entry name" value="PseudoU_synth_RluA_like"/>
    <property type="match status" value="1"/>
</dbReference>
<dbReference type="Gene3D" id="3.30.2350.10">
    <property type="entry name" value="Pseudouridine synthase"/>
    <property type="match status" value="1"/>
</dbReference>
<dbReference type="PANTHER" id="PTHR21600">
    <property type="entry name" value="MITOCHONDRIAL RNA PSEUDOURIDINE SYNTHASE"/>
    <property type="match status" value="1"/>
</dbReference>
<comment type="similarity">
    <text evidence="1">Belongs to the pseudouridine synthase RluA family.</text>
</comment>
<accession>A0A6C2USU4</accession>